<keyword evidence="5" id="KW-0560">Oxidoreductase</keyword>
<evidence type="ECO:0000256" key="6">
    <source>
        <dbReference type="SAM" id="MobiDB-lite"/>
    </source>
</evidence>
<dbReference type="InterPro" id="IPR007867">
    <property type="entry name" value="GMC_OxRtase_C"/>
</dbReference>
<dbReference type="PANTHER" id="PTHR42784:SF1">
    <property type="entry name" value="PYRANOSE 2-OXIDASE"/>
    <property type="match status" value="1"/>
</dbReference>
<evidence type="ECO:0000313" key="9">
    <source>
        <dbReference type="EMBL" id="MEF3831884.1"/>
    </source>
</evidence>
<comment type="caution">
    <text evidence="9">The sequence shown here is derived from an EMBL/GenBank/DDBJ whole genome shotgun (WGS) entry which is preliminary data.</text>
</comment>
<evidence type="ECO:0000256" key="2">
    <source>
        <dbReference type="ARBA" id="ARBA00010790"/>
    </source>
</evidence>
<dbReference type="SUPFAM" id="SSF51905">
    <property type="entry name" value="FAD/NAD(P)-binding domain"/>
    <property type="match status" value="1"/>
</dbReference>
<dbReference type="InterPro" id="IPR003953">
    <property type="entry name" value="FAD-dep_OxRdtase_2_FAD-bd"/>
</dbReference>
<name>A0ABU7XN14_9FLAO</name>
<sequence>MTKLNSSLEEVSRHSEQQPFDCIIVGGGSAGMTMARSINDTNPDLNILILEAGAAPFLTHISNTELRYARSLASNVRNQTAYNQKLSDGSNFGTFYGCLGGRGLFWNGASPRFRSHDLQNWPEEIDLNPHYGWAESEFRVNTGLGQTALANNIISRINSGTDLKAEAGPFAVDYDTDKVGSLRAGIASGFSLFFRGLAQDIFDDKIQICINSFVHELIHDNNKVSGVLVSETGQGEKLQIHGRSVVLAGGGIESILLALKSNLPDDSGRIGFGLQEHLFYDCWFNGTHLYQNNPDTAIVYIPSSSLTSEQWELHAPGRSLFTLDNGEDWDPQNTEPYRIMIRSFCGTDKNANNRVELGDSSKLGGSIVYFDYTDDDNRRKDQMLKNAKQIQRSLNLEVVGDLAVDSPERFRPPGSSYHEAGGLDMGKDPKNSVTNTDGAFHKIENLISADAASFPEIGATNPHLTIVAVARHKGIQLAKTLSK</sequence>
<evidence type="ECO:0000256" key="3">
    <source>
        <dbReference type="ARBA" id="ARBA00022630"/>
    </source>
</evidence>
<dbReference type="InterPro" id="IPR036188">
    <property type="entry name" value="FAD/NAD-bd_sf"/>
</dbReference>
<protein>
    <submittedName>
        <fullName evidence="9">GMC family oxidoreductase</fullName>
    </submittedName>
</protein>
<evidence type="ECO:0000256" key="5">
    <source>
        <dbReference type="ARBA" id="ARBA00023002"/>
    </source>
</evidence>
<dbReference type="Gene3D" id="3.50.50.60">
    <property type="entry name" value="FAD/NAD(P)-binding domain"/>
    <property type="match status" value="2"/>
</dbReference>
<dbReference type="Pfam" id="PF05199">
    <property type="entry name" value="GMC_oxred_C"/>
    <property type="match status" value="1"/>
</dbReference>
<feature type="domain" description="Glucose-methanol-choline oxidoreductase C-terminal" evidence="8">
    <location>
        <begin position="351"/>
        <end position="470"/>
    </location>
</feature>
<evidence type="ECO:0000259" key="7">
    <source>
        <dbReference type="Pfam" id="PF00890"/>
    </source>
</evidence>
<dbReference type="InterPro" id="IPR051473">
    <property type="entry name" value="P2Ox-like"/>
</dbReference>
<evidence type="ECO:0000256" key="4">
    <source>
        <dbReference type="ARBA" id="ARBA00022827"/>
    </source>
</evidence>
<proteinExistence type="inferred from homology"/>
<keyword evidence="3" id="KW-0285">Flavoprotein</keyword>
<dbReference type="Pfam" id="PF00890">
    <property type="entry name" value="FAD_binding_2"/>
    <property type="match status" value="1"/>
</dbReference>
<accession>A0ABU7XN14</accession>
<keyword evidence="10" id="KW-1185">Reference proteome</keyword>
<evidence type="ECO:0000256" key="1">
    <source>
        <dbReference type="ARBA" id="ARBA00001974"/>
    </source>
</evidence>
<reference evidence="9 10" key="1">
    <citation type="submission" date="2022-09" db="EMBL/GenBank/DDBJ databases">
        <title>Genome sequencing of Flavivirga sp. MEBiC05379.</title>
        <authorList>
            <person name="Oh H.-M."/>
            <person name="Kwon K.K."/>
            <person name="Park M.J."/>
            <person name="Yang S.-H."/>
        </authorList>
    </citation>
    <scope>NUCLEOTIDE SEQUENCE [LARGE SCALE GENOMIC DNA]</scope>
    <source>
        <strain evidence="9 10">MEBiC05379</strain>
    </source>
</reference>
<feature type="domain" description="FAD-dependent oxidoreductase 2 FAD-binding" evidence="7">
    <location>
        <begin position="197"/>
        <end position="254"/>
    </location>
</feature>
<comment type="similarity">
    <text evidence="2">Belongs to the GMC oxidoreductase family.</text>
</comment>
<dbReference type="Proteomes" id="UP001337305">
    <property type="component" value="Unassembled WGS sequence"/>
</dbReference>
<comment type="cofactor">
    <cofactor evidence="1">
        <name>FAD</name>
        <dbReference type="ChEBI" id="CHEBI:57692"/>
    </cofactor>
</comment>
<dbReference type="RefSeq" id="WP_303308882.1">
    <property type="nucleotide sequence ID" value="NZ_JAODOP010000001.1"/>
</dbReference>
<dbReference type="PANTHER" id="PTHR42784">
    <property type="entry name" value="PYRANOSE 2-OXIDASE"/>
    <property type="match status" value="1"/>
</dbReference>
<dbReference type="EMBL" id="JAODOP010000001">
    <property type="protein sequence ID" value="MEF3831884.1"/>
    <property type="molecule type" value="Genomic_DNA"/>
</dbReference>
<organism evidence="9 10">
    <name type="scientific">Flavivirga spongiicola</name>
    <dbReference type="NCBI Taxonomy" id="421621"/>
    <lineage>
        <taxon>Bacteria</taxon>
        <taxon>Pseudomonadati</taxon>
        <taxon>Bacteroidota</taxon>
        <taxon>Flavobacteriia</taxon>
        <taxon>Flavobacteriales</taxon>
        <taxon>Flavobacteriaceae</taxon>
        <taxon>Flavivirga</taxon>
    </lineage>
</organism>
<evidence type="ECO:0000259" key="8">
    <source>
        <dbReference type="Pfam" id="PF05199"/>
    </source>
</evidence>
<evidence type="ECO:0000313" key="10">
    <source>
        <dbReference type="Proteomes" id="UP001337305"/>
    </source>
</evidence>
<keyword evidence="4" id="KW-0274">FAD</keyword>
<gene>
    <name evidence="9" type="ORF">N1F79_01975</name>
</gene>
<feature type="region of interest" description="Disordered" evidence="6">
    <location>
        <begin position="405"/>
        <end position="431"/>
    </location>
</feature>